<dbReference type="Gene3D" id="3.40.630.30">
    <property type="match status" value="1"/>
</dbReference>
<dbReference type="Pfam" id="PF13673">
    <property type="entry name" value="Acetyltransf_10"/>
    <property type="match status" value="1"/>
</dbReference>
<accession>A0A0A1FAQ3</accession>
<dbReference type="OrthoDB" id="9789605at2"/>
<dbReference type="RefSeq" id="WP_052134908.1">
    <property type="nucleotide sequence ID" value="NZ_CP009962.1"/>
</dbReference>
<dbReference type="KEGG" id="care:LT85_1677"/>
<keyword evidence="3" id="KW-1185">Reference proteome</keyword>
<reference evidence="3" key="1">
    <citation type="journal article" date="2014" name="Soil Biol. Biochem.">
        <title>Structure and function of bacterial communities in ageing soils: Insights from the Mendocino ecological staircase.</title>
        <authorList>
            <person name="Uroz S."/>
            <person name="Tech J.J."/>
            <person name="Sawaya N.A."/>
            <person name="Frey-Klett P."/>
            <person name="Leveau J.H.J."/>
        </authorList>
    </citation>
    <scope>NUCLEOTIDE SEQUENCE [LARGE SCALE GENOMIC DNA]</scope>
    <source>
        <strain evidence="3">Cal35</strain>
    </source>
</reference>
<dbReference type="STRING" id="279058.LT85_1677"/>
<dbReference type="HOGENOM" id="CLU_120448_2_0_4"/>
<dbReference type="InterPro" id="IPR016181">
    <property type="entry name" value="Acyl_CoA_acyltransferase"/>
</dbReference>
<dbReference type="PANTHER" id="PTHR43451">
    <property type="entry name" value="ACETYLTRANSFERASE (GNAT) FAMILY PROTEIN"/>
    <property type="match status" value="1"/>
</dbReference>
<keyword evidence="2" id="KW-0808">Transferase</keyword>
<organism evidence="2 3">
    <name type="scientific">Collimonas arenae</name>
    <dbReference type="NCBI Taxonomy" id="279058"/>
    <lineage>
        <taxon>Bacteria</taxon>
        <taxon>Pseudomonadati</taxon>
        <taxon>Pseudomonadota</taxon>
        <taxon>Betaproteobacteria</taxon>
        <taxon>Burkholderiales</taxon>
        <taxon>Oxalobacteraceae</taxon>
        <taxon>Collimonas</taxon>
    </lineage>
</organism>
<dbReference type="InterPro" id="IPR000182">
    <property type="entry name" value="GNAT_dom"/>
</dbReference>
<sequence length="172" mass="19068">MTVAAELTPPIFDFRSAASSDAAAISGLIQQFLHEFAIHPESTGTEKFIESISPEAETRYIADPRYQYIAAFEDKQLAGFIALRDGSHVFHLFVSPAFQRRGLATRLWQMAKAAALSVSKPECFTVNSSPFAMPVYTRFGFKEIGPKTEAHGIHFIPMRLQCMECTCDDGTP</sequence>
<evidence type="ECO:0000313" key="2">
    <source>
        <dbReference type="EMBL" id="AIY40835.1"/>
    </source>
</evidence>
<protein>
    <submittedName>
        <fullName evidence="2">Histone acetyltransferase HPA2-related acetyltransferase</fullName>
    </submittedName>
</protein>
<dbReference type="GO" id="GO:0016747">
    <property type="term" value="F:acyltransferase activity, transferring groups other than amino-acyl groups"/>
    <property type="evidence" value="ECO:0007669"/>
    <property type="project" value="InterPro"/>
</dbReference>
<gene>
    <name evidence="2" type="ORF">LT85_1677</name>
</gene>
<feature type="domain" description="N-acetyltransferase" evidence="1">
    <location>
        <begin position="12"/>
        <end position="163"/>
    </location>
</feature>
<evidence type="ECO:0000259" key="1">
    <source>
        <dbReference type="PROSITE" id="PS51186"/>
    </source>
</evidence>
<dbReference type="SUPFAM" id="SSF55729">
    <property type="entry name" value="Acyl-CoA N-acyltransferases (Nat)"/>
    <property type="match status" value="1"/>
</dbReference>
<proteinExistence type="predicted"/>
<dbReference type="PANTHER" id="PTHR43451:SF1">
    <property type="entry name" value="ACETYLTRANSFERASE"/>
    <property type="match status" value="1"/>
</dbReference>
<dbReference type="Proteomes" id="UP000030302">
    <property type="component" value="Chromosome"/>
</dbReference>
<dbReference type="InterPro" id="IPR052564">
    <property type="entry name" value="N-acetyltrans/Recomb-assoc"/>
</dbReference>
<dbReference type="AlphaFoldDB" id="A0A0A1FAQ3"/>
<dbReference type="CDD" id="cd04301">
    <property type="entry name" value="NAT_SF"/>
    <property type="match status" value="1"/>
</dbReference>
<dbReference type="PROSITE" id="PS51186">
    <property type="entry name" value="GNAT"/>
    <property type="match status" value="1"/>
</dbReference>
<dbReference type="EMBL" id="CP009962">
    <property type="protein sequence ID" value="AIY40835.1"/>
    <property type="molecule type" value="Genomic_DNA"/>
</dbReference>
<name>A0A0A1FAQ3_9BURK</name>
<evidence type="ECO:0000313" key="3">
    <source>
        <dbReference type="Proteomes" id="UP000030302"/>
    </source>
</evidence>